<evidence type="ECO:0000256" key="2">
    <source>
        <dbReference type="ARBA" id="ARBA00004922"/>
    </source>
</evidence>
<dbReference type="EMBL" id="ML975167">
    <property type="protein sequence ID" value="KAF1810178.1"/>
    <property type="molecule type" value="Genomic_DNA"/>
</dbReference>
<accession>A0A6G1FWR6</accession>
<feature type="transmembrane region" description="Helical" evidence="15">
    <location>
        <begin position="131"/>
        <end position="152"/>
    </location>
</feature>
<dbReference type="PIRSF" id="PIRSF028810">
    <property type="entry name" value="Alpha1_2_glucosyltferase_Alg10"/>
    <property type="match status" value="1"/>
</dbReference>
<sequence length="556" mass="62706">MITSTTFWPGIALVGACSIWCAYVNDIVPAPYLDEVFHVRQAKAYCDGNFKQWDPKITTPPGLYLAALPYAHLLGGCSIPTLRALNIICLVLMFIVLSHTGFEPQVKIRSRSSRTGVATQTALNIALFPPLFFFSGLFYTDIISTLAVLLFLKIHYARLTALTSKDGTPQGNLLRVSLLITLGLFALLCRQTNIIWVGIFPAISTAFEFLKSEDYGGRETDRCVRSVGDVIRCSWESLIVYDPPVEFAEIVDYPKATLSVCIVAIRRFRILLSAVIPYVALLLIFCTSVYLNGGVVLGDKTNHVITLHFPQMLYIWPYIVFFSWPICIPALYTSLTRKSFPNIWAMSLVLNLALVAVHYNTVIHPFILADNRHYVFYVFRILRRHVAIKYIVTPIYVFCGWLALRALGNRSSEIIDAPLDPKHLSEKTVRVRRTKDNSSPPCTVSFVLAWLIACTLCLVTVPLVEPRYFIIPWVLWRYHLPSIGGIAAKSSRAAATSAVAEQSFLRKVEAAIMDQRIVLILETLWFAVVNSVTGYLFLYKGFIWPQEPGNLQRFMW</sequence>
<feature type="transmembrane region" description="Helical" evidence="15">
    <location>
        <begin position="270"/>
        <end position="293"/>
    </location>
</feature>
<dbReference type="OrthoDB" id="4769at2759"/>
<proteinExistence type="inferred from homology"/>
<keyword evidence="8 15" id="KW-0812">Transmembrane</keyword>
<evidence type="ECO:0000256" key="14">
    <source>
        <dbReference type="ARBA" id="ARBA00048064"/>
    </source>
</evidence>
<keyword evidence="11 15" id="KW-0472">Membrane</keyword>
<evidence type="ECO:0000256" key="13">
    <source>
        <dbReference type="ARBA" id="ARBA00044727"/>
    </source>
</evidence>
<feature type="transmembrane region" description="Helical" evidence="15">
    <location>
        <begin position="84"/>
        <end position="102"/>
    </location>
</feature>
<evidence type="ECO:0000256" key="10">
    <source>
        <dbReference type="ARBA" id="ARBA00022989"/>
    </source>
</evidence>
<evidence type="ECO:0000313" key="17">
    <source>
        <dbReference type="Proteomes" id="UP000504638"/>
    </source>
</evidence>
<feature type="transmembrane region" description="Helical" evidence="15">
    <location>
        <begin position="442"/>
        <end position="464"/>
    </location>
</feature>
<protein>
    <recommendedName>
        <fullName evidence="5">Dol-P-Glc:Glc(2)Man(9)GlcNAc(2)-PP-Dol alpha-1,2-glucosyltransferase</fullName>
        <ecNumber evidence="4">2.4.1.256</ecNumber>
    </recommendedName>
    <alternativeName>
        <fullName evidence="12">Asparagine-linked glycosylation protein 10</fullName>
    </alternativeName>
</protein>
<comment type="similarity">
    <text evidence="3">Belongs to the ALG10 glucosyltransferase family.</text>
</comment>
<dbReference type="GO" id="GO:0006488">
    <property type="term" value="P:dolichol-linked oligosaccharide biosynthetic process"/>
    <property type="evidence" value="ECO:0007669"/>
    <property type="project" value="InterPro"/>
</dbReference>
<evidence type="ECO:0000256" key="6">
    <source>
        <dbReference type="ARBA" id="ARBA00022676"/>
    </source>
</evidence>
<evidence type="ECO:0000256" key="3">
    <source>
        <dbReference type="ARBA" id="ARBA00010600"/>
    </source>
</evidence>
<comment type="function">
    <text evidence="13">Dol-P-Glc:Glc(2)Man(9)GlcNAc(2)-PP-Dol alpha-1,2-glucosyltransferase that operates in the biosynthetic pathway of dolichol-linked oligosaccharides, the glycan precursors employed in protein asparagine (N)-glycosylation. The assembly of dolichol-linked oligosaccharides begins on the cytosolic side of the endoplasmic reticulum membrane and finishes in its lumen. The sequential addition of sugars to dolichol pyrophosphate produces dolichol-linked oligosaccharides containing fourteen sugars, including two GlcNAcs, nine mannoses and three glucoses. Once assembled, the oligosaccharide is transferred from the lipid to nascent proteins by oligosaccharyltransferases. In the lumen of the endoplasmic reticulum, adds the third and last glucose residue from dolichyl phosphate glucose (Dol-P-Glc) onto the lipid-linked oligosaccharide intermediate Glc(2)Man(9)GlcNAc(2)-PP-Dol to produce Glc(3)Man(9)GlcNAc(2)-PP-Dol.</text>
</comment>
<reference evidence="18" key="2">
    <citation type="submission" date="2020-04" db="EMBL/GenBank/DDBJ databases">
        <authorList>
            <consortium name="NCBI Genome Project"/>
        </authorList>
    </citation>
    <scope>NUCLEOTIDE SEQUENCE</scope>
    <source>
        <strain evidence="18">CBS 781.70</strain>
    </source>
</reference>
<dbReference type="PANTHER" id="PTHR12989">
    <property type="entry name" value="ALPHA-1,2-GLUCOSYLTRANSFERASE ALG10"/>
    <property type="match status" value="1"/>
</dbReference>
<evidence type="ECO:0000313" key="16">
    <source>
        <dbReference type="EMBL" id="KAF1810178.1"/>
    </source>
</evidence>
<dbReference type="PANTHER" id="PTHR12989:SF10">
    <property type="entry name" value="DOL-P-GLC:GLC(2)MAN(9)GLCNAC(2)-PP-DOL ALPHA-1,2-GLUCOSYLTRANSFERASE-RELATED"/>
    <property type="match status" value="1"/>
</dbReference>
<evidence type="ECO:0000313" key="18">
    <source>
        <dbReference type="RefSeq" id="XP_033531809.1"/>
    </source>
</evidence>
<dbReference type="UniPathway" id="UPA00378"/>
<feature type="transmembrane region" description="Helical" evidence="15">
    <location>
        <begin position="6"/>
        <end position="24"/>
    </location>
</feature>
<keyword evidence="7" id="KW-0808">Transferase</keyword>
<name>A0A6G1FWR6_9PEZI</name>
<dbReference type="GO" id="GO:0005789">
    <property type="term" value="C:endoplasmic reticulum membrane"/>
    <property type="evidence" value="ECO:0007669"/>
    <property type="project" value="UniProtKB-SubCell"/>
</dbReference>
<keyword evidence="17" id="KW-1185">Reference proteome</keyword>
<evidence type="ECO:0000256" key="8">
    <source>
        <dbReference type="ARBA" id="ARBA00022692"/>
    </source>
</evidence>
<feature type="transmembrane region" description="Helical" evidence="15">
    <location>
        <begin position="344"/>
        <end position="367"/>
    </location>
</feature>
<evidence type="ECO:0000256" key="12">
    <source>
        <dbReference type="ARBA" id="ARBA00032069"/>
    </source>
</evidence>
<reference evidence="18" key="3">
    <citation type="submission" date="2025-04" db="UniProtKB">
        <authorList>
            <consortium name="RefSeq"/>
        </authorList>
    </citation>
    <scope>IDENTIFICATION</scope>
    <source>
        <strain evidence="18">CBS 781.70</strain>
    </source>
</reference>
<keyword evidence="6" id="KW-0328">Glycosyltransferase</keyword>
<dbReference type="GeneID" id="54414129"/>
<feature type="transmembrane region" description="Helical" evidence="15">
    <location>
        <begin position="387"/>
        <end position="404"/>
    </location>
</feature>
<evidence type="ECO:0000256" key="11">
    <source>
        <dbReference type="ARBA" id="ARBA00023136"/>
    </source>
</evidence>
<evidence type="ECO:0000256" key="9">
    <source>
        <dbReference type="ARBA" id="ARBA00022824"/>
    </source>
</evidence>
<feature type="transmembrane region" description="Helical" evidence="15">
    <location>
        <begin position="313"/>
        <end position="332"/>
    </location>
</feature>
<evidence type="ECO:0000256" key="7">
    <source>
        <dbReference type="ARBA" id="ARBA00022679"/>
    </source>
</evidence>
<dbReference type="InterPro" id="IPR016900">
    <property type="entry name" value="Alg10"/>
</dbReference>
<gene>
    <name evidence="16 18" type="ORF">P152DRAFT_101638</name>
</gene>
<dbReference type="RefSeq" id="XP_033531809.1">
    <property type="nucleotide sequence ID" value="XM_033673559.1"/>
</dbReference>
<dbReference type="AlphaFoldDB" id="A0A6G1FWR6"/>
<evidence type="ECO:0000256" key="4">
    <source>
        <dbReference type="ARBA" id="ARBA00011967"/>
    </source>
</evidence>
<evidence type="ECO:0000256" key="15">
    <source>
        <dbReference type="SAM" id="Phobius"/>
    </source>
</evidence>
<dbReference type="EC" id="2.4.1.256" evidence="4"/>
<feature type="transmembrane region" description="Helical" evidence="15">
    <location>
        <begin position="517"/>
        <end position="538"/>
    </location>
</feature>
<reference evidence="16 18" key="1">
    <citation type="submission" date="2020-01" db="EMBL/GenBank/DDBJ databases">
        <authorList>
            <consortium name="DOE Joint Genome Institute"/>
            <person name="Haridas S."/>
            <person name="Albert R."/>
            <person name="Binder M."/>
            <person name="Bloem J."/>
            <person name="Labutti K."/>
            <person name="Salamov A."/>
            <person name="Andreopoulos B."/>
            <person name="Baker S.E."/>
            <person name="Barry K."/>
            <person name="Bills G."/>
            <person name="Bluhm B.H."/>
            <person name="Cannon C."/>
            <person name="Castanera R."/>
            <person name="Culley D.E."/>
            <person name="Daum C."/>
            <person name="Ezra D."/>
            <person name="Gonzalez J.B."/>
            <person name="Henrissat B."/>
            <person name="Kuo A."/>
            <person name="Liang C."/>
            <person name="Lipzen A."/>
            <person name="Lutzoni F."/>
            <person name="Magnuson J."/>
            <person name="Mondo S."/>
            <person name="Nolan M."/>
            <person name="Ohm R."/>
            <person name="Pangilinan J."/>
            <person name="Park H.-J."/>
            <person name="Ramirez L."/>
            <person name="Alfaro M."/>
            <person name="Sun H."/>
            <person name="Tritt A."/>
            <person name="Yoshinaga Y."/>
            <person name="Zwiers L.-H."/>
            <person name="Turgeon B.G."/>
            <person name="Goodwin S.B."/>
            <person name="Spatafora J.W."/>
            <person name="Crous P.W."/>
            <person name="Grigoriev I.V."/>
        </authorList>
    </citation>
    <scope>NUCLEOTIDE SEQUENCE</scope>
    <source>
        <strain evidence="16 18">CBS 781.70</strain>
    </source>
</reference>
<keyword evidence="9" id="KW-0256">Endoplasmic reticulum</keyword>
<organism evidence="16">
    <name type="scientific">Eremomyces bilateralis CBS 781.70</name>
    <dbReference type="NCBI Taxonomy" id="1392243"/>
    <lineage>
        <taxon>Eukaryota</taxon>
        <taxon>Fungi</taxon>
        <taxon>Dikarya</taxon>
        <taxon>Ascomycota</taxon>
        <taxon>Pezizomycotina</taxon>
        <taxon>Dothideomycetes</taxon>
        <taxon>Dothideomycetes incertae sedis</taxon>
        <taxon>Eremomycetales</taxon>
        <taxon>Eremomycetaceae</taxon>
        <taxon>Eremomyces</taxon>
    </lineage>
</organism>
<comment type="subcellular location">
    <subcellularLocation>
        <location evidence="1">Endoplasmic reticulum membrane</location>
        <topology evidence="1">Multi-pass membrane protein</topology>
    </subcellularLocation>
</comment>
<evidence type="ECO:0000256" key="5">
    <source>
        <dbReference type="ARBA" id="ARBA00018512"/>
    </source>
</evidence>
<evidence type="ECO:0000256" key="1">
    <source>
        <dbReference type="ARBA" id="ARBA00004477"/>
    </source>
</evidence>
<comment type="catalytic activity">
    <reaction evidence="14">
        <text>an alpha-D-Glc-(1-&gt;3)-alpha-D-Glc-(1-&gt;3)-alpha-D-Man-(1-&gt;2)-alpha-D-Man-(1-&gt;2)-alpha-D-Man-(1-&gt;3)-[alpha-D-Man-(1-&gt;2)-alpha-D-Man-(1-&gt;3)-[alpha-D-Man-(1-&gt;2)-alpha-D-Man-(1-&gt;6)]-alpha-D-Man-(1-&gt;6)]-beta-D-Man-(1-&gt;4)-beta-D-GlcNAc-(1-&gt;4)-alpha-D-GlcNAc-diphospho-di-trans,poly-cis-dolichol + a di-trans,poly-cis-dolichyl beta-D-glucosyl phosphate = a alpha-D-Glc-(1-&gt;2)-alpha-D-Glc-(1-&gt;3)-alpha-D-Glc-(1-&gt;3)-alpha-D-Man-(1-&gt;2)-alpha-D-Man-(1-&gt;2)-alpha-D-Man-(1-&gt;3)-[alpha-D-Man-(1-&gt;2)-alpha-D-Man-(1-&gt;3)-[alpha-D-Man-(1-&gt;2)-alpha-D-Man-(1-&gt;6)]-alpha-D-Man-(1-&gt;6)]-beta-D-Man-(1-&gt;4)-beta-D-GlcNAc-(1-&gt;4)-alpha-D-GlcNAc-diphospho-di-trans,poly-cis-dolichol + a di-trans,poly-cis-dolichyl phosphate + H(+)</text>
        <dbReference type="Rhea" id="RHEA:29543"/>
        <dbReference type="Rhea" id="RHEA-COMP:19498"/>
        <dbReference type="Rhea" id="RHEA-COMP:19502"/>
        <dbReference type="Rhea" id="RHEA-COMP:19512"/>
        <dbReference type="Rhea" id="RHEA-COMP:19522"/>
        <dbReference type="ChEBI" id="CHEBI:15378"/>
        <dbReference type="ChEBI" id="CHEBI:57525"/>
        <dbReference type="ChEBI" id="CHEBI:57683"/>
        <dbReference type="ChEBI" id="CHEBI:132522"/>
        <dbReference type="ChEBI" id="CHEBI:132523"/>
        <dbReference type="EC" id="2.4.1.256"/>
    </reaction>
    <physiologicalReaction direction="left-to-right" evidence="14">
        <dbReference type="Rhea" id="RHEA:29544"/>
    </physiologicalReaction>
</comment>
<dbReference type="GO" id="GO:0106073">
    <property type="term" value="F:dolichyl pyrophosphate Glc2Man9GlcNAc2 alpha-1,2-glucosyltransferase activity"/>
    <property type="evidence" value="ECO:0007669"/>
    <property type="project" value="UniProtKB-EC"/>
</dbReference>
<dbReference type="Proteomes" id="UP000504638">
    <property type="component" value="Unplaced"/>
</dbReference>
<comment type="pathway">
    <text evidence="2">Protein modification; protein glycosylation.</text>
</comment>
<dbReference type="Pfam" id="PF04922">
    <property type="entry name" value="DIE2_ALG10"/>
    <property type="match status" value="1"/>
</dbReference>
<keyword evidence="10 15" id="KW-1133">Transmembrane helix</keyword>